<name>A0A0G4HXN0_9ALVE</name>
<dbReference type="PhylomeDB" id="A0A0G4HXN0"/>
<evidence type="ECO:0000256" key="1">
    <source>
        <dbReference type="SAM" id="MobiDB-lite"/>
    </source>
</evidence>
<accession>A0A0G4HXN0</accession>
<protein>
    <submittedName>
        <fullName evidence="2">Uncharacterized protein</fullName>
    </submittedName>
</protein>
<feature type="compositionally biased region" description="Polar residues" evidence="1">
    <location>
        <begin position="34"/>
        <end position="64"/>
    </location>
</feature>
<dbReference type="EMBL" id="CDMZ01004276">
    <property type="protein sequence ID" value="CEM49260.1"/>
    <property type="molecule type" value="Genomic_DNA"/>
</dbReference>
<sequence>MARVMAAAYHRQSLGEQAQLPTAFSARRPPAAMRSSQLSRENISLSTRYNEASRSQISNQLSMKSVSGGSEHGESSSARKSKQSTTRQPCPQRERRGSAPKVPVPPIGLKKVQATSTSAPFTGGPGAASASPFGSQPAAAASAGQTAETPYAMYNVAAQSDLGGDSGGIPVNPNASRRQSVAVSAVGAVRASDTTQPHAMVAPVSPGSPKTPPMYGNAPTEDFLPAPMAAAGQVNHTGRGSPGDTNPMRSEEALKQRAGRTTGHQSPEGAMARVMAAASHRQSLGEQAQLPTAFSARRPPAAMRSSQLSRENISLSTRYKQRAELMELVVEELLKELAKKDKTIHELSNRLAEKSGPEGQSNQDDLGRMRAERNLKEENEALIAENLTLKKIVDSHEEIMAAGKTELLQKVDNMEQRLREAEAEGNFLREQQMKAMQRAGSAKRDTRLSGGLRGVPPVAPCSSATRSRASGLPPRPSPTCRQGSVSVAPPQRVAGRAPPPPPQRAQNPPPRRAPSRASANSTNLLRNIMQRRSDGRKSGWRKTPGDTRTETETETVRETERERETETPPPPPSVPMGRITPRVPPPECTGELADLAPPFRAFRFPKEAPSVFPKGEERNPHKVALRKDGGLVDPTTWRSLLPDGVQHLRRVAEDSSDGTFAIENPLPGQSGCLWIVQPERSEGYEGGEWLRKFSISQLQRMQLFPQKVFFTICPVPWETHLPTLETSNPIVRCEGQPQMEAISEEQEEEEEEA</sequence>
<dbReference type="AlphaFoldDB" id="A0A0G4HXN0"/>
<proteinExistence type="predicted"/>
<feature type="region of interest" description="Disordered" evidence="1">
    <location>
        <begin position="423"/>
        <end position="592"/>
    </location>
</feature>
<feature type="region of interest" description="Disordered" evidence="1">
    <location>
        <begin position="1"/>
        <end position="137"/>
    </location>
</feature>
<evidence type="ECO:0000313" key="2">
    <source>
        <dbReference type="EMBL" id="CEM49260.1"/>
    </source>
</evidence>
<feature type="compositionally biased region" description="Low complexity" evidence="1">
    <location>
        <begin position="487"/>
        <end position="496"/>
    </location>
</feature>
<feature type="region of interest" description="Disordered" evidence="1">
    <location>
        <begin position="232"/>
        <end position="267"/>
    </location>
</feature>
<feature type="compositionally biased region" description="Polar residues" evidence="1">
    <location>
        <begin position="234"/>
        <end position="248"/>
    </location>
</feature>
<reference evidence="2" key="1">
    <citation type="submission" date="2014-11" db="EMBL/GenBank/DDBJ databases">
        <authorList>
            <person name="Otto D Thomas"/>
            <person name="Naeem Raeece"/>
        </authorList>
    </citation>
    <scope>NUCLEOTIDE SEQUENCE</scope>
</reference>
<feature type="compositionally biased region" description="Low complexity" evidence="1">
    <location>
        <begin position="118"/>
        <end position="137"/>
    </location>
</feature>
<dbReference type="VEuPathDB" id="CryptoDB:Cvel_33199"/>
<feature type="compositionally biased region" description="Pro residues" evidence="1">
    <location>
        <begin position="497"/>
        <end position="512"/>
    </location>
</feature>
<feature type="compositionally biased region" description="Basic and acidic residues" evidence="1">
    <location>
        <begin position="531"/>
        <end position="566"/>
    </location>
</feature>
<gene>
    <name evidence="2" type="ORF">Cvel_33199</name>
</gene>
<organism evidence="2">
    <name type="scientific">Chromera velia CCMP2878</name>
    <dbReference type="NCBI Taxonomy" id="1169474"/>
    <lineage>
        <taxon>Eukaryota</taxon>
        <taxon>Sar</taxon>
        <taxon>Alveolata</taxon>
        <taxon>Colpodellida</taxon>
        <taxon>Chromeraceae</taxon>
        <taxon>Chromera</taxon>
    </lineage>
</organism>